<accession>A0ABU3THK7</accession>
<evidence type="ECO:0000313" key="2">
    <source>
        <dbReference type="Proteomes" id="UP001250698"/>
    </source>
</evidence>
<sequence>MKPPSTSALPSFLSLQVRPELAVAIIRWLRPVSAAELQQGYQLLLQQAQTGHYWLVDLRQRGPASEDDTHWVLTQFIGSLARQTGQRVYLAFLVAAGQLHADEQQSGSPMVQNEQAHVRLFGEEAPALHWLASRRQHHSA</sequence>
<organism evidence="1 2">
    <name type="scientific">Hymenobacter endophyticus</name>
    <dbReference type="NCBI Taxonomy" id="3076335"/>
    <lineage>
        <taxon>Bacteria</taxon>
        <taxon>Pseudomonadati</taxon>
        <taxon>Bacteroidota</taxon>
        <taxon>Cytophagia</taxon>
        <taxon>Cytophagales</taxon>
        <taxon>Hymenobacteraceae</taxon>
        <taxon>Hymenobacter</taxon>
    </lineage>
</organism>
<proteinExistence type="predicted"/>
<dbReference type="EMBL" id="JAWDJT010000006">
    <property type="protein sequence ID" value="MDU0370859.1"/>
    <property type="molecule type" value="Genomic_DNA"/>
</dbReference>
<dbReference type="Proteomes" id="UP001250698">
    <property type="component" value="Unassembled WGS sequence"/>
</dbReference>
<evidence type="ECO:0008006" key="3">
    <source>
        <dbReference type="Google" id="ProtNLM"/>
    </source>
</evidence>
<gene>
    <name evidence="1" type="ORF">ROI90_10675</name>
</gene>
<evidence type="ECO:0000313" key="1">
    <source>
        <dbReference type="EMBL" id="MDU0370859.1"/>
    </source>
</evidence>
<protein>
    <recommendedName>
        <fullName evidence="3">STAS/SEC14 domain-containing protein</fullName>
    </recommendedName>
</protein>
<name>A0ABU3THK7_9BACT</name>
<reference evidence="1 2" key="1">
    <citation type="submission" date="2023-10" db="EMBL/GenBank/DDBJ databases">
        <title>Hymenobacter endophyticus sp. nov., an isolate from the leaf tissues of wheat.</title>
        <authorList>
            <person name="Dai Y."/>
        </authorList>
    </citation>
    <scope>NUCLEOTIDE SEQUENCE [LARGE SCALE GENOMIC DNA]</scope>
    <source>
        <strain evidence="1 2">ZK17L-C2</strain>
    </source>
</reference>
<comment type="caution">
    <text evidence="1">The sequence shown here is derived from an EMBL/GenBank/DDBJ whole genome shotgun (WGS) entry which is preliminary data.</text>
</comment>
<keyword evidence="2" id="KW-1185">Reference proteome</keyword>
<dbReference type="RefSeq" id="WP_315998335.1">
    <property type="nucleotide sequence ID" value="NZ_JAWDJT010000006.1"/>
</dbReference>